<comment type="catalytic activity">
    <reaction evidence="1">
        <text>ATP + protein L-histidine = ADP + protein N-phospho-L-histidine.</text>
        <dbReference type="EC" id="2.7.13.3"/>
    </reaction>
</comment>
<gene>
    <name evidence="12" type="ORF">ABIV_1766</name>
    <name evidence="13" type="ORF">CRV05_03360</name>
</gene>
<keyword evidence="15" id="KW-1185">Reference proteome</keyword>
<keyword evidence="8 10" id="KW-0472">Membrane</keyword>
<reference evidence="12 14" key="2">
    <citation type="submission" date="2018-07" db="EMBL/GenBank/DDBJ databases">
        <title>Complete genome of the Arcobacter bivalviorum type strain LMG 26154.</title>
        <authorList>
            <person name="Miller W.G."/>
            <person name="Yee E."/>
            <person name="Bono J.L."/>
        </authorList>
    </citation>
    <scope>NUCLEOTIDE SEQUENCE [LARGE SCALE GENOMIC DNA]</scope>
    <source>
        <strain evidence="12 14">LMG 26154</strain>
    </source>
</reference>
<sequence>MIFQNEKQLLKIIKYTPSFFIIILSLIIIIFQFIDKNQTFEKEKNRITQEYIEENKKIIETRVNSTYDFIVREKQNTQQELEHSLKNAVENAYSIANSIYQKNKDKEPALIKKLIIDALRDIRFNEGRGYYFIYEKSGKNLLLPYKEEWEGKNLINHQDSKGTYIIQDMKEILSKKDETFYSWYWYNPKKPDIMREKLGFVKNFTPFDWFIGTGEYVKEFEKRVQEKVLGHIKKLRFGKNGYIFIITYDSIYLSHIKKEYIGNDAITNNDTEKVKSVIDKLIEISKKGQGFYEYIQHTKPDGTESIKKISYVKGLEDWQWVVGTGFYEDELKEAINRKKEEIENKYKESFYNTLKVSIFLAIFLLISSIYFSKVLQRKFKKYKNEIRQHLLENTRQQNILAQQSKMAAMGEMIGNIAHQWRQPLSTISTTATGLKLQKELGILDESFLEDSLEGINNSAQYLSKTIDDFRNFFRIDKNKIEFSIQKALDKALSLVYVQFHNKDIEIIKNSFDMNITNLENEFIQVVINILNNARDELIKKESSYKKYIFINVSKKGKLLKINIKDNAGGIKEDIISRIFEPYFTTKHKAQGTGIGLYMSQEIITKNMNGEIFVENISFNYNNIDYKGASFIIYLPCDN</sequence>
<dbReference type="InterPro" id="IPR003594">
    <property type="entry name" value="HATPase_dom"/>
</dbReference>
<name>A0AAX2ACB8_9BACT</name>
<keyword evidence="13" id="KW-0808">Transferase</keyword>
<dbReference type="CDD" id="cd00082">
    <property type="entry name" value="HisKA"/>
    <property type="match status" value="1"/>
</dbReference>
<keyword evidence="13" id="KW-0418">Kinase</keyword>
<dbReference type="EMBL" id="PDKM01000002">
    <property type="protein sequence ID" value="RXK10326.1"/>
    <property type="molecule type" value="Genomic_DNA"/>
</dbReference>
<dbReference type="SUPFAM" id="SSF47384">
    <property type="entry name" value="Homodimeric domain of signal transducing histidine kinase"/>
    <property type="match status" value="1"/>
</dbReference>
<evidence type="ECO:0000259" key="11">
    <source>
        <dbReference type="PROSITE" id="PS50109"/>
    </source>
</evidence>
<dbReference type="EMBL" id="CP031217">
    <property type="protein sequence ID" value="AXH12756.1"/>
    <property type="molecule type" value="Genomic_DNA"/>
</dbReference>
<evidence type="ECO:0000256" key="4">
    <source>
        <dbReference type="ARBA" id="ARBA00022475"/>
    </source>
</evidence>
<dbReference type="SMART" id="SM00387">
    <property type="entry name" value="HATPase_c"/>
    <property type="match status" value="1"/>
</dbReference>
<dbReference type="Proteomes" id="UP000253850">
    <property type="component" value="Chromosome"/>
</dbReference>
<evidence type="ECO:0000313" key="15">
    <source>
        <dbReference type="Proteomes" id="UP000289193"/>
    </source>
</evidence>
<keyword evidence="4" id="KW-1003">Cell membrane</keyword>
<evidence type="ECO:0000256" key="9">
    <source>
        <dbReference type="SAM" id="Coils"/>
    </source>
</evidence>
<evidence type="ECO:0000256" key="5">
    <source>
        <dbReference type="ARBA" id="ARBA00022553"/>
    </source>
</evidence>
<dbReference type="Pfam" id="PF00512">
    <property type="entry name" value="HisKA"/>
    <property type="match status" value="1"/>
</dbReference>
<dbReference type="InterPro" id="IPR036097">
    <property type="entry name" value="HisK_dim/P_sf"/>
</dbReference>
<keyword evidence="6 10" id="KW-0812">Transmembrane</keyword>
<accession>A0AAX2ACB8</accession>
<reference evidence="13 15" key="1">
    <citation type="submission" date="2017-10" db="EMBL/GenBank/DDBJ databases">
        <title>Genomics of the genus Arcobacter.</title>
        <authorList>
            <person name="Perez-Cataluna A."/>
            <person name="Figueras M.J."/>
        </authorList>
    </citation>
    <scope>NUCLEOTIDE SEQUENCE [LARGE SCALE GENOMIC DNA]</scope>
    <source>
        <strain evidence="13 15">CECT 7835</strain>
    </source>
</reference>
<dbReference type="Gene3D" id="3.30.450.20">
    <property type="entry name" value="PAS domain"/>
    <property type="match status" value="2"/>
</dbReference>
<dbReference type="SMART" id="SM00388">
    <property type="entry name" value="HisKA"/>
    <property type="match status" value="1"/>
</dbReference>
<dbReference type="RefSeq" id="WP_114839575.1">
    <property type="nucleotide sequence ID" value="NZ_CP031217.1"/>
</dbReference>
<dbReference type="PROSITE" id="PS50109">
    <property type="entry name" value="HIS_KIN"/>
    <property type="match status" value="1"/>
</dbReference>
<evidence type="ECO:0000256" key="6">
    <source>
        <dbReference type="ARBA" id="ARBA00022692"/>
    </source>
</evidence>
<keyword evidence="5" id="KW-0597">Phosphoprotein</keyword>
<dbReference type="Pfam" id="PF02518">
    <property type="entry name" value="HATPase_c"/>
    <property type="match status" value="1"/>
</dbReference>
<dbReference type="KEGG" id="hbv:ABIV_1766"/>
<keyword evidence="9" id="KW-0175">Coiled coil</keyword>
<dbReference type="SUPFAM" id="SSF55874">
    <property type="entry name" value="ATPase domain of HSP90 chaperone/DNA topoisomerase II/histidine kinase"/>
    <property type="match status" value="1"/>
</dbReference>
<evidence type="ECO:0000256" key="1">
    <source>
        <dbReference type="ARBA" id="ARBA00000085"/>
    </source>
</evidence>
<evidence type="ECO:0000313" key="14">
    <source>
        <dbReference type="Proteomes" id="UP000253850"/>
    </source>
</evidence>
<comment type="subcellular location">
    <subcellularLocation>
        <location evidence="2">Cell membrane</location>
        <topology evidence="2">Multi-pass membrane protein</topology>
    </subcellularLocation>
</comment>
<dbReference type="PRINTS" id="PR00344">
    <property type="entry name" value="BCTRLSENSOR"/>
</dbReference>
<dbReference type="Gene3D" id="3.30.565.10">
    <property type="entry name" value="Histidine kinase-like ATPase, C-terminal domain"/>
    <property type="match status" value="1"/>
</dbReference>
<feature type="coiled-coil region" evidence="9">
    <location>
        <begin position="37"/>
        <end position="91"/>
    </location>
</feature>
<organism evidence="13 15">
    <name type="scientific">Halarcobacter bivalviorum</name>
    <dbReference type="NCBI Taxonomy" id="663364"/>
    <lineage>
        <taxon>Bacteria</taxon>
        <taxon>Pseudomonadati</taxon>
        <taxon>Campylobacterota</taxon>
        <taxon>Epsilonproteobacteria</taxon>
        <taxon>Campylobacterales</taxon>
        <taxon>Arcobacteraceae</taxon>
        <taxon>Halarcobacter</taxon>
    </lineage>
</organism>
<evidence type="ECO:0000256" key="8">
    <source>
        <dbReference type="ARBA" id="ARBA00023136"/>
    </source>
</evidence>
<dbReference type="GO" id="GO:0005886">
    <property type="term" value="C:plasma membrane"/>
    <property type="evidence" value="ECO:0007669"/>
    <property type="project" value="UniProtKB-SubCell"/>
</dbReference>
<feature type="transmembrane region" description="Helical" evidence="10">
    <location>
        <begin position="12"/>
        <end position="34"/>
    </location>
</feature>
<dbReference type="SMART" id="SM01049">
    <property type="entry name" value="Cache_2"/>
    <property type="match status" value="2"/>
</dbReference>
<dbReference type="InterPro" id="IPR004010">
    <property type="entry name" value="Double_Cache_2"/>
</dbReference>
<dbReference type="InterPro" id="IPR033480">
    <property type="entry name" value="sCache_2"/>
</dbReference>
<dbReference type="InterPro" id="IPR003661">
    <property type="entry name" value="HisK_dim/P_dom"/>
</dbReference>
<evidence type="ECO:0000313" key="13">
    <source>
        <dbReference type="EMBL" id="RXK10326.1"/>
    </source>
</evidence>
<evidence type="ECO:0000256" key="7">
    <source>
        <dbReference type="ARBA" id="ARBA00022989"/>
    </source>
</evidence>
<dbReference type="Proteomes" id="UP000289193">
    <property type="component" value="Unassembled WGS sequence"/>
</dbReference>
<dbReference type="InterPro" id="IPR004358">
    <property type="entry name" value="Sig_transdc_His_kin-like_C"/>
</dbReference>
<dbReference type="GO" id="GO:0000155">
    <property type="term" value="F:phosphorelay sensor kinase activity"/>
    <property type="evidence" value="ECO:0007669"/>
    <property type="project" value="InterPro"/>
</dbReference>
<dbReference type="Pfam" id="PF08269">
    <property type="entry name" value="dCache_2"/>
    <property type="match status" value="1"/>
</dbReference>
<dbReference type="PANTHER" id="PTHR43065">
    <property type="entry name" value="SENSOR HISTIDINE KINASE"/>
    <property type="match status" value="1"/>
</dbReference>
<dbReference type="CDD" id="cd18774">
    <property type="entry name" value="PDC2_HK_sensor"/>
    <property type="match status" value="1"/>
</dbReference>
<dbReference type="EC" id="2.7.13.3" evidence="3"/>
<proteinExistence type="predicted"/>
<keyword evidence="7 10" id="KW-1133">Transmembrane helix</keyword>
<dbReference type="PANTHER" id="PTHR43065:SF42">
    <property type="entry name" value="TWO-COMPONENT SENSOR PPRA"/>
    <property type="match status" value="1"/>
</dbReference>
<dbReference type="Gene3D" id="1.10.287.130">
    <property type="match status" value="1"/>
</dbReference>
<evidence type="ECO:0000256" key="2">
    <source>
        <dbReference type="ARBA" id="ARBA00004651"/>
    </source>
</evidence>
<dbReference type="InterPro" id="IPR036890">
    <property type="entry name" value="HATPase_C_sf"/>
</dbReference>
<evidence type="ECO:0000256" key="10">
    <source>
        <dbReference type="SAM" id="Phobius"/>
    </source>
</evidence>
<dbReference type="AlphaFoldDB" id="A0AAX2ACB8"/>
<feature type="domain" description="Histidine kinase" evidence="11">
    <location>
        <begin position="415"/>
        <end position="638"/>
    </location>
</feature>
<protein>
    <recommendedName>
        <fullName evidence="3">histidine kinase</fullName>
        <ecNumber evidence="3">2.7.13.3</ecNumber>
    </recommendedName>
</protein>
<dbReference type="InterPro" id="IPR005467">
    <property type="entry name" value="His_kinase_dom"/>
</dbReference>
<feature type="transmembrane region" description="Helical" evidence="10">
    <location>
        <begin position="350"/>
        <end position="371"/>
    </location>
</feature>
<evidence type="ECO:0000256" key="3">
    <source>
        <dbReference type="ARBA" id="ARBA00012438"/>
    </source>
</evidence>
<evidence type="ECO:0000313" key="12">
    <source>
        <dbReference type="EMBL" id="AXH12756.1"/>
    </source>
</evidence>